<dbReference type="Pfam" id="PF04577">
    <property type="entry name" value="Glyco_transf_61"/>
    <property type="match status" value="1"/>
</dbReference>
<comment type="caution">
    <text evidence="6">The sequence shown here is derived from an EMBL/GenBank/DDBJ whole genome shotgun (WGS) entry which is preliminary data.</text>
</comment>
<name>A0A1X0NW39_9TRYP</name>
<sequence>MENHSSPVRKEPRSRYKKRNYRHFKLALVLMAILSLSIFIINLFFYEHFDDSWYNCHPADFTSRQLKKGPGGGDVLELRPRCGDPPLRLYKLHEFCAAYAPELQNATWADESVKRFRSAPGDNDAGLPSYPFLPRPVCFRNSKLFYDGTDLGRRPLPKTIRINLDWANLTEDVFNQLQRDASLEKVVVVPAIGLVPLGEFMVGQLYHIMNDLVAPLMTLMTRGGNTTVPQLFTELAKSPTQIFTMPHKDLMWPRARKEYAVPQTKHFMGAFSYPTAPSRYFFDGAPILHENTLYCTCQGMLVGNTGVEEPQQRRYAALRLAADLILRYMNETPYESAEETGVAEDVDGVPVPVLRRFSHMPHIARRFWTTEVDVVQRRGVAGSRTATVPVYRPRLLLITRKRRRVHNSEELAAMAERLGFNVQVVDMETMSLEEQFHVARHADVVMGMHGMGLTHVLWMDGRQRSNCRTLIELMPFGCPQKLIHFYSTFSKAVNIHYEYVEAVDMYLDGLNKGGNASELEKEEFLQVKKRMISCGFRWRYKGFADQIAVYNVSDVEQQLVAARERLRMCGIS</sequence>
<keyword evidence="1" id="KW-0328">Glycosyltransferase</keyword>
<accession>A0A1X0NW39</accession>
<protein>
    <recommendedName>
        <fullName evidence="5">Glycosyltransferase 61 catalytic domain-containing protein</fullName>
    </recommendedName>
</protein>
<dbReference type="AlphaFoldDB" id="A0A1X0NW39"/>
<evidence type="ECO:0000256" key="2">
    <source>
        <dbReference type="ARBA" id="ARBA00022679"/>
    </source>
</evidence>
<evidence type="ECO:0000256" key="4">
    <source>
        <dbReference type="SAM" id="Phobius"/>
    </source>
</evidence>
<keyword evidence="3" id="KW-0325">Glycoprotein</keyword>
<dbReference type="OrthoDB" id="529273at2759"/>
<keyword evidence="4" id="KW-0472">Membrane</keyword>
<dbReference type="VEuPathDB" id="TriTrypDB:TM35_000152620"/>
<feature type="transmembrane region" description="Helical" evidence="4">
    <location>
        <begin position="24"/>
        <end position="46"/>
    </location>
</feature>
<keyword evidence="7" id="KW-1185">Reference proteome</keyword>
<proteinExistence type="predicted"/>
<dbReference type="GO" id="GO:0016757">
    <property type="term" value="F:glycosyltransferase activity"/>
    <property type="evidence" value="ECO:0007669"/>
    <property type="project" value="UniProtKB-KW"/>
</dbReference>
<reference evidence="6 7" key="1">
    <citation type="submission" date="2017-03" db="EMBL/GenBank/DDBJ databases">
        <title>An alternative strategy for trypanosome survival in the mammalian bloodstream revealed through genome and transcriptome analysis of the ubiquitous bovine parasite Trypanosoma (Megatrypanum) theileri.</title>
        <authorList>
            <person name="Kelly S."/>
            <person name="Ivens A."/>
            <person name="Mott A."/>
            <person name="O'Neill E."/>
            <person name="Emms D."/>
            <person name="Macleod O."/>
            <person name="Voorheis P."/>
            <person name="Matthews J."/>
            <person name="Matthews K."/>
            <person name="Carrington M."/>
        </authorList>
    </citation>
    <scope>NUCLEOTIDE SEQUENCE [LARGE SCALE GENOMIC DNA]</scope>
    <source>
        <strain evidence="6">Edinburgh</strain>
    </source>
</reference>
<keyword evidence="4" id="KW-1133">Transmembrane helix</keyword>
<dbReference type="InterPro" id="IPR049625">
    <property type="entry name" value="Glyco_transf_61_cat"/>
</dbReference>
<dbReference type="GeneID" id="39985694"/>
<dbReference type="EMBL" id="NBCO01000015">
    <property type="protein sequence ID" value="ORC88831.1"/>
    <property type="molecule type" value="Genomic_DNA"/>
</dbReference>
<gene>
    <name evidence="6" type="ORF">TM35_000152620</name>
</gene>
<feature type="domain" description="Glycosyltransferase 61 catalytic" evidence="5">
    <location>
        <begin position="206"/>
        <end position="460"/>
    </location>
</feature>
<evidence type="ECO:0000259" key="5">
    <source>
        <dbReference type="Pfam" id="PF04577"/>
    </source>
</evidence>
<evidence type="ECO:0000256" key="3">
    <source>
        <dbReference type="ARBA" id="ARBA00023180"/>
    </source>
</evidence>
<keyword evidence="2" id="KW-0808">Transferase</keyword>
<organism evidence="6 7">
    <name type="scientific">Trypanosoma theileri</name>
    <dbReference type="NCBI Taxonomy" id="67003"/>
    <lineage>
        <taxon>Eukaryota</taxon>
        <taxon>Discoba</taxon>
        <taxon>Euglenozoa</taxon>
        <taxon>Kinetoplastea</taxon>
        <taxon>Metakinetoplastina</taxon>
        <taxon>Trypanosomatida</taxon>
        <taxon>Trypanosomatidae</taxon>
        <taxon>Trypanosoma</taxon>
    </lineage>
</organism>
<keyword evidence="4" id="KW-0812">Transmembrane</keyword>
<evidence type="ECO:0000313" key="7">
    <source>
        <dbReference type="Proteomes" id="UP000192257"/>
    </source>
</evidence>
<evidence type="ECO:0000313" key="6">
    <source>
        <dbReference type="EMBL" id="ORC88831.1"/>
    </source>
</evidence>
<dbReference type="PANTHER" id="PTHR20961">
    <property type="entry name" value="GLYCOSYLTRANSFERASE"/>
    <property type="match status" value="1"/>
</dbReference>
<dbReference type="RefSeq" id="XP_028882897.1">
    <property type="nucleotide sequence ID" value="XM_029025914.1"/>
</dbReference>
<evidence type="ECO:0000256" key="1">
    <source>
        <dbReference type="ARBA" id="ARBA00022676"/>
    </source>
</evidence>
<dbReference type="Proteomes" id="UP000192257">
    <property type="component" value="Unassembled WGS sequence"/>
</dbReference>
<dbReference type="InterPro" id="IPR007657">
    <property type="entry name" value="Glycosyltransferase_61"/>
</dbReference>